<dbReference type="Gene3D" id="3.30.390.10">
    <property type="entry name" value="Enolase-like, N-terminal domain"/>
    <property type="match status" value="1"/>
</dbReference>
<dbReference type="InterPro" id="IPR029017">
    <property type="entry name" value="Enolase-like_N"/>
</dbReference>
<dbReference type="GO" id="GO:0000287">
    <property type="term" value="F:magnesium ion binding"/>
    <property type="evidence" value="ECO:0007669"/>
    <property type="project" value="TreeGrafter"/>
</dbReference>
<keyword evidence="6" id="KW-1185">Reference proteome</keyword>
<dbReference type="InterPro" id="IPR046945">
    <property type="entry name" value="RHMD-like"/>
</dbReference>
<dbReference type="Proteomes" id="UP000183982">
    <property type="component" value="Unassembled WGS sequence"/>
</dbReference>
<dbReference type="SUPFAM" id="SSF54826">
    <property type="entry name" value="Enolase N-terminal domain-like"/>
    <property type="match status" value="1"/>
</dbReference>
<accession>A0A1M6GTT5</accession>
<evidence type="ECO:0000256" key="2">
    <source>
        <dbReference type="ARBA" id="ARBA00022723"/>
    </source>
</evidence>
<keyword evidence="3" id="KW-0460">Magnesium</keyword>
<evidence type="ECO:0000256" key="3">
    <source>
        <dbReference type="ARBA" id="ARBA00022842"/>
    </source>
</evidence>
<dbReference type="SUPFAM" id="SSF51604">
    <property type="entry name" value="Enolase C-terminal domain-like"/>
    <property type="match status" value="1"/>
</dbReference>
<name>A0A1M6GTT5_9RHOB</name>
<dbReference type="AlphaFoldDB" id="A0A1M6GTT5"/>
<reference evidence="6" key="1">
    <citation type="submission" date="2016-11" db="EMBL/GenBank/DDBJ databases">
        <authorList>
            <person name="Varghese N."/>
            <person name="Submissions S."/>
        </authorList>
    </citation>
    <scope>NUCLEOTIDE SEQUENCE [LARGE SCALE GENOMIC DNA]</scope>
    <source>
        <strain evidence="6">DSM 100564</strain>
    </source>
</reference>
<dbReference type="RefSeq" id="WP_073250764.1">
    <property type="nucleotide sequence ID" value="NZ_FQZQ01000005.1"/>
</dbReference>
<protein>
    <submittedName>
        <fullName evidence="5">L-alanine-DL-glutamate epimerase</fullName>
    </submittedName>
</protein>
<feature type="domain" description="Mandelate racemase/muconate lactonizing enzyme C-terminal" evidence="4">
    <location>
        <begin position="143"/>
        <end position="240"/>
    </location>
</feature>
<dbReference type="EMBL" id="FQZQ01000005">
    <property type="protein sequence ID" value="SHJ13299.1"/>
    <property type="molecule type" value="Genomic_DNA"/>
</dbReference>
<keyword evidence="2" id="KW-0479">Metal-binding</keyword>
<dbReference type="Gene3D" id="3.20.20.120">
    <property type="entry name" value="Enolase-like C-terminal domain"/>
    <property type="match status" value="1"/>
</dbReference>
<dbReference type="InterPro" id="IPR013342">
    <property type="entry name" value="Mandelate_racemase_C"/>
</dbReference>
<dbReference type="SFLD" id="SFLDG00179">
    <property type="entry name" value="mandelate_racemase"/>
    <property type="match status" value="1"/>
</dbReference>
<proteinExistence type="predicted"/>
<dbReference type="InterPro" id="IPR029065">
    <property type="entry name" value="Enolase_C-like"/>
</dbReference>
<dbReference type="STRING" id="1470563.SAMN05444000_105121"/>
<dbReference type="OrthoDB" id="9802699at2"/>
<dbReference type="InterPro" id="IPR036849">
    <property type="entry name" value="Enolase-like_C_sf"/>
</dbReference>
<comment type="cofactor">
    <cofactor evidence="1">
        <name>Mg(2+)</name>
        <dbReference type="ChEBI" id="CHEBI:18420"/>
    </cofactor>
</comment>
<dbReference type="PANTHER" id="PTHR13794:SF58">
    <property type="entry name" value="MITOCHONDRIAL ENOLASE SUPERFAMILY MEMBER 1"/>
    <property type="match status" value="1"/>
</dbReference>
<dbReference type="Pfam" id="PF13378">
    <property type="entry name" value="MR_MLE_C"/>
    <property type="match status" value="1"/>
</dbReference>
<dbReference type="PANTHER" id="PTHR13794">
    <property type="entry name" value="ENOLASE SUPERFAMILY, MANDELATE RACEMASE"/>
    <property type="match status" value="1"/>
</dbReference>
<evidence type="ECO:0000259" key="4">
    <source>
        <dbReference type="SMART" id="SM00922"/>
    </source>
</evidence>
<sequence length="369" mass="40394">MKITGLDIRACALTSDVAASDALKGVTRPDKIEFLVYTLRTECGRSASMFGFAGADGEGSARLAKSLGPFLKGRNALDREALWHDFRKQDRFWSLLPIYIWGPIDCCLWLLASEAAGQPLWRYIGGCRSEVPVYVSSMFHTNGQAYVDEALAAKDEGFAAYKLHPPGSSISEDLDIHVACRDAVGPDFGLMSDPVAFMTYPEALRYGRRLEELGYLWFEEPIQDENIPALKALTQSLDIPVVGTETLAKHPYSVAGCIADRVVDVVRADVSWSGGVTAVLKTANLAESFGMNCEIHTSIFHPLEMMNLHICGAVRNCSYLELLAPVAQFNFGLTKPLPISNGMARLPEEPGLGRALDWALIDNTTTWVG</sequence>
<dbReference type="SMART" id="SM00922">
    <property type="entry name" value="MR_MLE"/>
    <property type="match status" value="1"/>
</dbReference>
<evidence type="ECO:0000256" key="1">
    <source>
        <dbReference type="ARBA" id="ARBA00001946"/>
    </source>
</evidence>
<dbReference type="GO" id="GO:0016836">
    <property type="term" value="F:hydro-lyase activity"/>
    <property type="evidence" value="ECO:0007669"/>
    <property type="project" value="TreeGrafter"/>
</dbReference>
<evidence type="ECO:0000313" key="6">
    <source>
        <dbReference type="Proteomes" id="UP000183982"/>
    </source>
</evidence>
<gene>
    <name evidence="5" type="ORF">SAMN05444000_105121</name>
</gene>
<dbReference type="SFLD" id="SFLDS00001">
    <property type="entry name" value="Enolase"/>
    <property type="match status" value="1"/>
</dbReference>
<organism evidence="5 6">
    <name type="scientific">Shimia gijangensis</name>
    <dbReference type="NCBI Taxonomy" id="1470563"/>
    <lineage>
        <taxon>Bacteria</taxon>
        <taxon>Pseudomonadati</taxon>
        <taxon>Pseudomonadota</taxon>
        <taxon>Alphaproteobacteria</taxon>
        <taxon>Rhodobacterales</taxon>
        <taxon>Roseobacteraceae</taxon>
    </lineage>
</organism>
<dbReference type="GO" id="GO:0016052">
    <property type="term" value="P:carbohydrate catabolic process"/>
    <property type="evidence" value="ECO:0007669"/>
    <property type="project" value="TreeGrafter"/>
</dbReference>
<evidence type="ECO:0000313" key="5">
    <source>
        <dbReference type="EMBL" id="SHJ13299.1"/>
    </source>
</evidence>